<evidence type="ECO:0000313" key="18">
    <source>
        <dbReference type="Proteomes" id="UP001295684"/>
    </source>
</evidence>
<evidence type="ECO:0000256" key="3">
    <source>
        <dbReference type="ARBA" id="ARBA00011245"/>
    </source>
</evidence>
<feature type="repeat" description="Solcar" evidence="14">
    <location>
        <begin position="211"/>
        <end position="298"/>
    </location>
</feature>
<dbReference type="FunFam" id="1.50.40.10:FF:000002">
    <property type="entry name" value="Putative ADP/ATP translocase 2-like"/>
    <property type="match status" value="1"/>
</dbReference>
<evidence type="ECO:0000256" key="1">
    <source>
        <dbReference type="ARBA" id="ARBA00004448"/>
    </source>
</evidence>
<dbReference type="GO" id="GO:0140021">
    <property type="term" value="P:mitochondrial ADP transmembrane transport"/>
    <property type="evidence" value="ECO:0007669"/>
    <property type="project" value="InterPro"/>
</dbReference>
<dbReference type="Proteomes" id="UP001295684">
    <property type="component" value="Unassembled WGS sequence"/>
</dbReference>
<comment type="similarity">
    <text evidence="2 15">Belongs to the mitochondrial carrier (TC 2.A.29) family.</text>
</comment>
<dbReference type="Gene3D" id="1.50.40.10">
    <property type="entry name" value="Mitochondrial carrier domain"/>
    <property type="match status" value="1"/>
</dbReference>
<comment type="catalytic activity">
    <reaction evidence="12">
        <text>ADP(in) + ATP(out) = ADP(out) + ATP(in)</text>
        <dbReference type="Rhea" id="RHEA:34999"/>
        <dbReference type="ChEBI" id="CHEBI:30616"/>
        <dbReference type="ChEBI" id="CHEBI:456216"/>
    </reaction>
    <physiologicalReaction direction="left-to-right" evidence="12">
        <dbReference type="Rhea" id="RHEA:35000"/>
    </physiologicalReaction>
</comment>
<protein>
    <recommendedName>
        <fullName evidence="16">ADP/ATP translocase</fullName>
    </recommendedName>
    <alternativeName>
        <fullName evidence="16">ADP,ATP carrier protein</fullName>
    </alternativeName>
</protein>
<keyword evidence="5" id="KW-0050">Antiport</keyword>
<dbReference type="GO" id="GO:0005743">
    <property type="term" value="C:mitochondrial inner membrane"/>
    <property type="evidence" value="ECO:0007669"/>
    <property type="project" value="UniProtKB-SubCell"/>
</dbReference>
<evidence type="ECO:0000256" key="6">
    <source>
        <dbReference type="ARBA" id="ARBA00022692"/>
    </source>
</evidence>
<feature type="repeat" description="Solcar" evidence="14">
    <location>
        <begin position="9"/>
        <end position="101"/>
    </location>
</feature>
<keyword evidence="6 14" id="KW-0812">Transmembrane</keyword>
<evidence type="ECO:0000256" key="16">
    <source>
        <dbReference type="RuleBase" id="RU368008"/>
    </source>
</evidence>
<comment type="caution">
    <text evidence="17">The sequence shown here is derived from an EMBL/GenBank/DDBJ whole genome shotgun (WGS) entry which is preliminary data.</text>
</comment>
<name>A0AAD1UUE9_EUPCR</name>
<dbReference type="GO" id="GO:0005471">
    <property type="term" value="F:ATP:ADP antiporter activity"/>
    <property type="evidence" value="ECO:0007669"/>
    <property type="project" value="UniProtKB-UniRule"/>
</dbReference>
<feature type="transmembrane region" description="Helical" evidence="16">
    <location>
        <begin position="175"/>
        <end position="194"/>
    </location>
</feature>
<dbReference type="SUPFAM" id="SSF103506">
    <property type="entry name" value="Mitochondrial carrier"/>
    <property type="match status" value="1"/>
</dbReference>
<dbReference type="PRINTS" id="PR00927">
    <property type="entry name" value="ADPTRNSLCASE"/>
</dbReference>
<evidence type="ECO:0000256" key="7">
    <source>
        <dbReference type="ARBA" id="ARBA00022737"/>
    </source>
</evidence>
<feature type="transmembrane region" description="Helical" evidence="16">
    <location>
        <begin position="214"/>
        <end position="234"/>
    </location>
</feature>
<evidence type="ECO:0000256" key="9">
    <source>
        <dbReference type="ARBA" id="ARBA00022989"/>
    </source>
</evidence>
<evidence type="ECO:0000256" key="13">
    <source>
        <dbReference type="ARBA" id="ARBA00045250"/>
    </source>
</evidence>
<dbReference type="GO" id="GO:1990544">
    <property type="term" value="P:mitochondrial ATP transmembrane transport"/>
    <property type="evidence" value="ECO:0007669"/>
    <property type="project" value="InterPro"/>
</dbReference>
<evidence type="ECO:0000256" key="14">
    <source>
        <dbReference type="PROSITE-ProRule" id="PRU00282"/>
    </source>
</evidence>
<evidence type="ECO:0000256" key="8">
    <source>
        <dbReference type="ARBA" id="ARBA00022792"/>
    </source>
</evidence>
<feature type="repeat" description="Solcar" evidence="14">
    <location>
        <begin position="113"/>
        <end position="203"/>
    </location>
</feature>
<comment type="subcellular location">
    <subcellularLocation>
        <location evidence="16">Membrane</location>
        <topology evidence="16">Multi-pass membrane protein</topology>
    </subcellularLocation>
    <subcellularLocation>
        <location evidence="1">Mitochondrion inner membrane</location>
        <topology evidence="1">Multi-pass membrane protein</topology>
    </subcellularLocation>
</comment>
<evidence type="ECO:0000256" key="2">
    <source>
        <dbReference type="ARBA" id="ARBA00006375"/>
    </source>
</evidence>
<evidence type="ECO:0000256" key="10">
    <source>
        <dbReference type="ARBA" id="ARBA00023128"/>
    </source>
</evidence>
<comment type="function">
    <text evidence="16">Catalyzes the exchange of ADP and ATP across the membrane.</text>
</comment>
<dbReference type="InterPro" id="IPR002067">
    <property type="entry name" value="MCP"/>
</dbReference>
<comment type="caution">
    <text evidence="16">Lacks conserved residue(s) required for the propagation of feature annotation.</text>
</comment>
<dbReference type="InterPro" id="IPR018108">
    <property type="entry name" value="MCP_transmembrane"/>
</dbReference>
<dbReference type="PRINTS" id="PR00926">
    <property type="entry name" value="MITOCARRIER"/>
</dbReference>
<dbReference type="InterPro" id="IPR002113">
    <property type="entry name" value="ADT_euk_type"/>
</dbReference>
<comment type="function">
    <text evidence="13">ADP:ATP antiporter that mediates import of ADP into the mitochondrial matrix for ATP synthesis, and export of ATP out to fuel the cell. Cycles between the cytoplasmic-open state (c-state) and the matrix-open state (m-state): operates by the alternating access mechanism with a single substrate-binding site intermittently exposed to either the cytosolic (c-state) or matrix (m-state) side of the inner mitochondrial membrane.</text>
</comment>
<evidence type="ECO:0000313" key="17">
    <source>
        <dbReference type="EMBL" id="CAI2372060.1"/>
    </source>
</evidence>
<proteinExistence type="inferred from homology"/>
<accession>A0AAD1UUE9</accession>
<dbReference type="PANTHER" id="PTHR45635">
    <property type="entry name" value="ADP,ATP CARRIER PROTEIN 1-RELATED-RELATED"/>
    <property type="match status" value="1"/>
</dbReference>
<evidence type="ECO:0000256" key="4">
    <source>
        <dbReference type="ARBA" id="ARBA00022448"/>
    </source>
</evidence>
<evidence type="ECO:0000256" key="5">
    <source>
        <dbReference type="ARBA" id="ARBA00022449"/>
    </source>
</evidence>
<keyword evidence="8" id="KW-0999">Mitochondrion inner membrane</keyword>
<evidence type="ECO:0000256" key="11">
    <source>
        <dbReference type="ARBA" id="ARBA00023136"/>
    </source>
</evidence>
<dbReference type="PROSITE" id="PS50920">
    <property type="entry name" value="SOLCAR"/>
    <property type="match status" value="3"/>
</dbReference>
<gene>
    <name evidence="17" type="ORF">ECRASSUSDP1_LOCUS13387</name>
</gene>
<keyword evidence="7" id="KW-0677">Repeat</keyword>
<keyword evidence="18" id="KW-1185">Reference proteome</keyword>
<evidence type="ECO:0000256" key="12">
    <source>
        <dbReference type="ARBA" id="ARBA00024143"/>
    </source>
</evidence>
<dbReference type="EMBL" id="CAMPGE010013323">
    <property type="protein sequence ID" value="CAI2372060.1"/>
    <property type="molecule type" value="Genomic_DNA"/>
</dbReference>
<dbReference type="PANTHER" id="PTHR45635:SF14">
    <property type="entry name" value="ADP_ATP TRANSLOCASE"/>
    <property type="match status" value="1"/>
</dbReference>
<evidence type="ECO:0000256" key="15">
    <source>
        <dbReference type="RuleBase" id="RU000488"/>
    </source>
</evidence>
<dbReference type="AlphaFoldDB" id="A0AAD1UUE9"/>
<sequence>MSTAKNKKHSFVKDFTIGGVSAAISKTFIAPVERVKLILQNQDASTQINSQNKYKGMNDCFIRIYREQGIVSFWRGNVANCIRYFPTQALNFAFKSVFSNTFGKFDKDTEALKFFFSNMASGGAAGAASLSLVYPMDFARTRMGVDVGRTNSERQFTGLTDCLTKIIKHDGVLGLYRGFGISVTGIIIYRAAYFGLYDTGKAYVFPEGSSKNFFAMWMFAQVTTTIAGIISYPLDTVRRRLMMQSGRDDVLYKNTRDCFLKIYKNEGSAAFFKGQWTNIVRGLGCSLLLVIYDKFQEAFDLK</sequence>
<dbReference type="InterPro" id="IPR023395">
    <property type="entry name" value="MCP_dom_sf"/>
</dbReference>
<keyword evidence="4 15" id="KW-0813">Transport</keyword>
<keyword evidence="11 14" id="KW-0472">Membrane</keyword>
<keyword evidence="10" id="KW-0496">Mitochondrion</keyword>
<organism evidence="17 18">
    <name type="scientific">Euplotes crassus</name>
    <dbReference type="NCBI Taxonomy" id="5936"/>
    <lineage>
        <taxon>Eukaryota</taxon>
        <taxon>Sar</taxon>
        <taxon>Alveolata</taxon>
        <taxon>Ciliophora</taxon>
        <taxon>Intramacronucleata</taxon>
        <taxon>Spirotrichea</taxon>
        <taxon>Hypotrichia</taxon>
        <taxon>Euplotida</taxon>
        <taxon>Euplotidae</taxon>
        <taxon>Moneuplotes</taxon>
    </lineage>
</organism>
<reference evidence="17" key="1">
    <citation type="submission" date="2023-07" db="EMBL/GenBank/DDBJ databases">
        <authorList>
            <consortium name="AG Swart"/>
            <person name="Singh M."/>
            <person name="Singh A."/>
            <person name="Seah K."/>
            <person name="Emmerich C."/>
        </authorList>
    </citation>
    <scope>NUCLEOTIDE SEQUENCE</scope>
    <source>
        <strain evidence="17">DP1</strain>
    </source>
</reference>
<dbReference type="Pfam" id="PF00153">
    <property type="entry name" value="Mito_carr"/>
    <property type="match status" value="3"/>
</dbReference>
<keyword evidence="9 16" id="KW-1133">Transmembrane helix</keyword>
<comment type="subunit">
    <text evidence="3 16">Monomer.</text>
</comment>